<dbReference type="Proteomes" id="UP000228934">
    <property type="component" value="Unassembled WGS sequence"/>
</dbReference>
<keyword evidence="2" id="KW-1015">Disulfide bond</keyword>
<dbReference type="AlphaFoldDB" id="A0A2G9RLB8"/>
<dbReference type="GO" id="GO:0007166">
    <property type="term" value="P:cell surface receptor signaling pathway"/>
    <property type="evidence" value="ECO:0007669"/>
    <property type="project" value="TreeGrafter"/>
</dbReference>
<dbReference type="PANTHER" id="PTHR11481:SF64">
    <property type="entry name" value="FC RECEPTOR-LIKE PROTEIN 4"/>
    <property type="match status" value="1"/>
</dbReference>
<keyword evidence="3" id="KW-0472">Membrane</keyword>
<proteinExistence type="predicted"/>
<keyword evidence="3" id="KW-0812">Transmembrane</keyword>
<feature type="domain" description="Ig-like" evidence="4">
    <location>
        <begin position="1"/>
        <end position="61"/>
    </location>
</feature>
<dbReference type="InterPro" id="IPR003599">
    <property type="entry name" value="Ig_sub"/>
</dbReference>
<keyword evidence="6" id="KW-1185">Reference proteome</keyword>
<dbReference type="Gene3D" id="2.60.40.10">
    <property type="entry name" value="Immunoglobulins"/>
    <property type="match status" value="3"/>
</dbReference>
<dbReference type="PROSITE" id="PS50835">
    <property type="entry name" value="IG_LIKE"/>
    <property type="match status" value="2"/>
</dbReference>
<dbReference type="InterPro" id="IPR013783">
    <property type="entry name" value="Ig-like_fold"/>
</dbReference>
<evidence type="ECO:0000256" key="2">
    <source>
        <dbReference type="ARBA" id="ARBA00023157"/>
    </source>
</evidence>
<dbReference type="SMART" id="SM00409">
    <property type="entry name" value="IG"/>
    <property type="match status" value="3"/>
</dbReference>
<organism evidence="5 6">
    <name type="scientific">Aquarana catesbeiana</name>
    <name type="common">American bullfrog</name>
    <name type="synonym">Rana catesbeiana</name>
    <dbReference type="NCBI Taxonomy" id="8400"/>
    <lineage>
        <taxon>Eukaryota</taxon>
        <taxon>Metazoa</taxon>
        <taxon>Chordata</taxon>
        <taxon>Craniata</taxon>
        <taxon>Vertebrata</taxon>
        <taxon>Euteleostomi</taxon>
        <taxon>Amphibia</taxon>
        <taxon>Batrachia</taxon>
        <taxon>Anura</taxon>
        <taxon>Neobatrachia</taxon>
        <taxon>Ranoidea</taxon>
        <taxon>Ranidae</taxon>
        <taxon>Aquarana</taxon>
    </lineage>
</organism>
<gene>
    <name evidence="5" type="ORF">AB205_0189100</name>
</gene>
<evidence type="ECO:0000256" key="1">
    <source>
        <dbReference type="ARBA" id="ARBA00022729"/>
    </source>
</evidence>
<dbReference type="GO" id="GO:0006955">
    <property type="term" value="P:immune response"/>
    <property type="evidence" value="ECO:0007669"/>
    <property type="project" value="TreeGrafter"/>
</dbReference>
<keyword evidence="3" id="KW-1133">Transmembrane helix</keyword>
<dbReference type="GO" id="GO:0009897">
    <property type="term" value="C:external side of plasma membrane"/>
    <property type="evidence" value="ECO:0007669"/>
    <property type="project" value="TreeGrafter"/>
</dbReference>
<keyword evidence="1" id="KW-0732">Signal</keyword>
<dbReference type="PANTHER" id="PTHR11481">
    <property type="entry name" value="IMMUNOGLOBULIN FC RECEPTOR"/>
    <property type="match status" value="1"/>
</dbReference>
<feature type="domain" description="Ig-like" evidence="4">
    <location>
        <begin position="155"/>
        <end position="237"/>
    </location>
</feature>
<evidence type="ECO:0000313" key="5">
    <source>
        <dbReference type="EMBL" id="PIO28682.1"/>
    </source>
</evidence>
<dbReference type="InterPro" id="IPR050488">
    <property type="entry name" value="Ig_Fc_receptor"/>
</dbReference>
<dbReference type="EMBL" id="KV937265">
    <property type="protein sequence ID" value="PIO28682.1"/>
    <property type="molecule type" value="Genomic_DNA"/>
</dbReference>
<dbReference type="GO" id="GO:0004888">
    <property type="term" value="F:transmembrane signaling receptor activity"/>
    <property type="evidence" value="ECO:0007669"/>
    <property type="project" value="TreeGrafter"/>
</dbReference>
<dbReference type="OrthoDB" id="10012075at2759"/>
<evidence type="ECO:0000259" key="4">
    <source>
        <dbReference type="PROSITE" id="PS50835"/>
    </source>
</evidence>
<protein>
    <recommendedName>
        <fullName evidence="4">Ig-like domain-containing protein</fullName>
    </recommendedName>
</protein>
<dbReference type="InterPro" id="IPR007110">
    <property type="entry name" value="Ig-like_dom"/>
</dbReference>
<dbReference type="InterPro" id="IPR036179">
    <property type="entry name" value="Ig-like_dom_sf"/>
</dbReference>
<dbReference type="Pfam" id="PF13895">
    <property type="entry name" value="Ig_2"/>
    <property type="match status" value="3"/>
</dbReference>
<dbReference type="SUPFAM" id="SSF48726">
    <property type="entry name" value="Immunoglobulin"/>
    <property type="match status" value="3"/>
</dbReference>
<accession>A0A2G9RLB8</accession>
<evidence type="ECO:0000256" key="3">
    <source>
        <dbReference type="SAM" id="Phobius"/>
    </source>
</evidence>
<sequence>MTCDVKPASPVNMSYSWYKDNNRIHTGQSFVITSAETTHTGNYQCEGDYTGRSDLIPLHVSKDWVILQVPLHVYEGDDVTLRCHHYPRYSARETKFYKDNVGIRNWESDSVLHIRNITMERSGRYKCKKEVYHNLLYYKHTGEDVISVKELFTWPEITMSHYPVLENDTVTLTCKTNLSSVGQKTKLLFAFYRDEQNVQKFGLSSQYEIQSAYMKDSGNYICEVKAKKMLKRSKAINIEIISKKKSATKQNIVRLIISGIILIIAFVFIFYHVKFMKRLNEGSKVLRL</sequence>
<evidence type="ECO:0000313" key="6">
    <source>
        <dbReference type="Proteomes" id="UP000228934"/>
    </source>
</evidence>
<name>A0A2G9RLB8_AQUCT</name>
<feature type="transmembrane region" description="Helical" evidence="3">
    <location>
        <begin position="252"/>
        <end position="273"/>
    </location>
</feature>
<reference evidence="6" key="1">
    <citation type="journal article" date="2017" name="Nat. Commun.">
        <title>The North American bullfrog draft genome provides insight into hormonal regulation of long noncoding RNA.</title>
        <authorList>
            <person name="Hammond S.A."/>
            <person name="Warren R.L."/>
            <person name="Vandervalk B.P."/>
            <person name="Kucuk E."/>
            <person name="Khan H."/>
            <person name="Gibb E.A."/>
            <person name="Pandoh P."/>
            <person name="Kirk H."/>
            <person name="Zhao Y."/>
            <person name="Jones M."/>
            <person name="Mungall A.J."/>
            <person name="Coope R."/>
            <person name="Pleasance S."/>
            <person name="Moore R.A."/>
            <person name="Holt R.A."/>
            <person name="Round J.M."/>
            <person name="Ohora S."/>
            <person name="Walle B.V."/>
            <person name="Veldhoen N."/>
            <person name="Helbing C.C."/>
            <person name="Birol I."/>
        </authorList>
    </citation>
    <scope>NUCLEOTIDE SEQUENCE [LARGE SCALE GENOMIC DNA]</scope>
</reference>